<accession>A0ABP7WFY4</accession>
<protein>
    <submittedName>
        <fullName evidence="3">Pilus assembly protein TadG-related protein</fullName>
    </submittedName>
</protein>
<keyword evidence="1" id="KW-0812">Transmembrane</keyword>
<dbReference type="EMBL" id="BAABDM010000001">
    <property type="protein sequence ID" value="GAA4088320.1"/>
    <property type="molecule type" value="Genomic_DNA"/>
</dbReference>
<keyword evidence="1" id="KW-1133">Transmembrane helix</keyword>
<evidence type="ECO:0000313" key="4">
    <source>
        <dbReference type="Proteomes" id="UP001500392"/>
    </source>
</evidence>
<keyword evidence="1" id="KW-0472">Membrane</keyword>
<dbReference type="Pfam" id="PF13400">
    <property type="entry name" value="Tad"/>
    <property type="match status" value="1"/>
</dbReference>
<feature type="domain" description="Putative Flp pilus-assembly TadG-like N-terminal" evidence="2">
    <location>
        <begin position="17"/>
        <end position="58"/>
    </location>
</feature>
<sequence>MRPQRTLQYQHANRQGGVTTILALLMMLSLFTFVAVVADTGRLYLEKRSLQKNADLAAMETALIYCRDQTIDVDSMTLDDLYVLSASRNNFLGNATNSTVNVSRSGNAVTVALTYRVPASLFEQLLPSDDNEVTLSASATAKACEPSARLGISTNLIEADILNSVLGDLLGTNISLTLASWQGLADVDINLLDFTDALGDVGISVGQDGIITGTASIATILDTAVSVLNSAGGDSAIAASILDTQIVDQIISSPNIALGSILSVASTDPESALDVGLNVLDLVKGVVYLGGKDNDIVVDVPINLLGLASVTVKLQVTEAPQFSIGNPELAKVDPYGNDAIYVQTAQVKTFISLNLPILGTLDTLLTSPLVSEITDTANDLLTLNLIGALNNILCAVLCSVEKDQVDIDFLSTPRIDIAVYGGRGEARVTDYNCENGKSLDVDTTTSTLNVVMGQFGDDLAEAESNVFSSSPLVPEPLPILDIGSIHVKKTCVAIFGCSYQYRKGAGWTTDKNQADRQSYVGGGIGLMLDTDILGSGPIGQTISDAPDALCLPGVKDELNFSCADFEATDPIASLATTLSGVEAEFYTPSNGNILGTVTSLVGATASTLISSVNALITSTLSPVLDPILNTLLNTLGVSLTTADVGAALTCENDKVRLTN</sequence>
<dbReference type="RefSeq" id="WP_344932780.1">
    <property type="nucleotide sequence ID" value="NZ_BAABDM010000001.1"/>
</dbReference>
<name>A0ABP7WFY4_9GAMM</name>
<dbReference type="InterPro" id="IPR028087">
    <property type="entry name" value="Tad_N"/>
</dbReference>
<feature type="transmembrane region" description="Helical" evidence="1">
    <location>
        <begin position="21"/>
        <end position="45"/>
    </location>
</feature>
<keyword evidence="4" id="KW-1185">Reference proteome</keyword>
<evidence type="ECO:0000256" key="1">
    <source>
        <dbReference type="SAM" id="Phobius"/>
    </source>
</evidence>
<comment type="caution">
    <text evidence="3">The sequence shown here is derived from an EMBL/GenBank/DDBJ whole genome shotgun (WGS) entry which is preliminary data.</text>
</comment>
<proteinExistence type="predicted"/>
<reference evidence="4" key="1">
    <citation type="journal article" date="2019" name="Int. J. Syst. Evol. Microbiol.">
        <title>The Global Catalogue of Microorganisms (GCM) 10K type strain sequencing project: providing services to taxonomists for standard genome sequencing and annotation.</title>
        <authorList>
            <consortium name="The Broad Institute Genomics Platform"/>
            <consortium name="The Broad Institute Genome Sequencing Center for Infectious Disease"/>
            <person name="Wu L."/>
            <person name="Ma J."/>
        </authorList>
    </citation>
    <scope>NUCLEOTIDE SEQUENCE [LARGE SCALE GENOMIC DNA]</scope>
    <source>
        <strain evidence="4">JCM 17304</strain>
    </source>
</reference>
<dbReference type="Proteomes" id="UP001500392">
    <property type="component" value="Unassembled WGS sequence"/>
</dbReference>
<gene>
    <name evidence="3" type="ORF">GCM10022414_08940</name>
</gene>
<organism evidence="3 4">
    <name type="scientific">Zhongshania borealis</name>
    <dbReference type="NCBI Taxonomy" id="889488"/>
    <lineage>
        <taxon>Bacteria</taxon>
        <taxon>Pseudomonadati</taxon>
        <taxon>Pseudomonadota</taxon>
        <taxon>Gammaproteobacteria</taxon>
        <taxon>Cellvibrionales</taxon>
        <taxon>Spongiibacteraceae</taxon>
        <taxon>Zhongshania</taxon>
    </lineage>
</organism>
<evidence type="ECO:0000259" key="2">
    <source>
        <dbReference type="Pfam" id="PF13400"/>
    </source>
</evidence>
<evidence type="ECO:0000313" key="3">
    <source>
        <dbReference type="EMBL" id="GAA4088320.1"/>
    </source>
</evidence>